<gene>
    <name evidence="1" type="ORF">GCM10009416_26330</name>
</gene>
<dbReference type="Proteomes" id="UP001501588">
    <property type="component" value="Unassembled WGS sequence"/>
</dbReference>
<evidence type="ECO:0000313" key="1">
    <source>
        <dbReference type="EMBL" id="GAA0586591.1"/>
    </source>
</evidence>
<dbReference type="RefSeq" id="WP_343895774.1">
    <property type="nucleotide sequence ID" value="NZ_BAAAFZ010000036.1"/>
</dbReference>
<evidence type="ECO:0000313" key="2">
    <source>
        <dbReference type="Proteomes" id="UP001501588"/>
    </source>
</evidence>
<accession>A0ABP3QH77</accession>
<comment type="caution">
    <text evidence="1">The sequence shown here is derived from an EMBL/GenBank/DDBJ whole genome shotgun (WGS) entry which is preliminary data.</text>
</comment>
<name>A0ABP3QH77_9PROT</name>
<organism evidence="1 2">
    <name type="scientific">Craurococcus roseus</name>
    <dbReference type="NCBI Taxonomy" id="77585"/>
    <lineage>
        <taxon>Bacteria</taxon>
        <taxon>Pseudomonadati</taxon>
        <taxon>Pseudomonadota</taxon>
        <taxon>Alphaproteobacteria</taxon>
        <taxon>Acetobacterales</taxon>
        <taxon>Acetobacteraceae</taxon>
        <taxon>Craurococcus</taxon>
    </lineage>
</organism>
<protein>
    <submittedName>
        <fullName evidence="1">Uncharacterized protein</fullName>
    </submittedName>
</protein>
<keyword evidence="2" id="KW-1185">Reference proteome</keyword>
<reference evidence="2" key="1">
    <citation type="journal article" date="2019" name="Int. J. Syst. Evol. Microbiol.">
        <title>The Global Catalogue of Microorganisms (GCM) 10K type strain sequencing project: providing services to taxonomists for standard genome sequencing and annotation.</title>
        <authorList>
            <consortium name="The Broad Institute Genomics Platform"/>
            <consortium name="The Broad Institute Genome Sequencing Center for Infectious Disease"/>
            <person name="Wu L."/>
            <person name="Ma J."/>
        </authorList>
    </citation>
    <scope>NUCLEOTIDE SEQUENCE [LARGE SCALE GENOMIC DNA]</scope>
    <source>
        <strain evidence="2">JCM 9933</strain>
    </source>
</reference>
<proteinExistence type="predicted"/>
<dbReference type="EMBL" id="BAAAFZ010000036">
    <property type="protein sequence ID" value="GAA0586591.1"/>
    <property type="molecule type" value="Genomic_DNA"/>
</dbReference>
<sequence>MVDYRFGSSSFKSLLWINKGAAFEEPSGIDVEFTTPGAFTIRIAYPSGAVRKDHTYENKNGGWHSCDMTSLGIHSGAYKLGFVNASHGEKKIKQGVVYIRD</sequence>